<feature type="chain" id="PRO_5037946005" description="DUF4198 domain-containing protein" evidence="2">
    <location>
        <begin position="20"/>
        <end position="276"/>
    </location>
</feature>
<keyword evidence="1" id="KW-0812">Transmembrane</keyword>
<evidence type="ECO:0008006" key="5">
    <source>
        <dbReference type="Google" id="ProtNLM"/>
    </source>
</evidence>
<evidence type="ECO:0000313" key="3">
    <source>
        <dbReference type="EMBL" id="MBF1165521.1"/>
    </source>
</evidence>
<dbReference type="EMBL" id="JABZMI010000221">
    <property type="protein sequence ID" value="MBF1165521.1"/>
    <property type="molecule type" value="Genomic_DNA"/>
</dbReference>
<accession>A0A930BUH6</accession>
<proteinExistence type="predicted"/>
<keyword evidence="2" id="KW-0732">Signal</keyword>
<evidence type="ECO:0000313" key="4">
    <source>
        <dbReference type="Proteomes" id="UP000718593"/>
    </source>
</evidence>
<reference evidence="3" key="1">
    <citation type="submission" date="2020-04" db="EMBL/GenBank/DDBJ databases">
        <title>Deep metagenomics examines the oral microbiome during advanced dental caries in children, revealing novel taxa and co-occurrences with host molecules.</title>
        <authorList>
            <person name="Baker J.L."/>
            <person name="Morton J.T."/>
            <person name="Dinis M."/>
            <person name="Alvarez R."/>
            <person name="Tran N.C."/>
            <person name="Knight R."/>
            <person name="Edlund A."/>
        </authorList>
    </citation>
    <scope>NUCLEOTIDE SEQUENCE</scope>
    <source>
        <strain evidence="3">JCVI_32_bin.24</strain>
    </source>
</reference>
<evidence type="ECO:0000256" key="1">
    <source>
        <dbReference type="SAM" id="Phobius"/>
    </source>
</evidence>
<dbReference type="AlphaFoldDB" id="A0A930BUH6"/>
<name>A0A930BUH6_9RHOO</name>
<protein>
    <recommendedName>
        <fullName evidence="5">DUF4198 domain-containing protein</fullName>
    </recommendedName>
</protein>
<sequence length="276" mass="30024">MHRTPFLLALLAASTAAFAQPHGEHGRPPGAPTAAWTNQPLIVPVPGGRGERAAAQYRPVGLPATEIRVFGPRGGEQSFPVEAGAARLQSPAPESGNYHWLSARAETPAHVAVASTVWYASNPGPSPVDLLRRPKSELEILPDPLPREHASYRESEKWRFIVRYAGQPLAGQVVRMETERGTQTRFTTDSAGVATVLFPRDFPPEAEGEGHNRTKAGFVLTTEYQDGERHFVTTFNYTYGPDGERGRSLAWGAAFGLAGMLGALPLLRRRQNGKEQ</sequence>
<keyword evidence="1" id="KW-0472">Membrane</keyword>
<comment type="caution">
    <text evidence="3">The sequence shown here is derived from an EMBL/GenBank/DDBJ whole genome shotgun (WGS) entry which is preliminary data.</text>
</comment>
<feature type="transmembrane region" description="Helical" evidence="1">
    <location>
        <begin position="249"/>
        <end position="267"/>
    </location>
</feature>
<evidence type="ECO:0000256" key="2">
    <source>
        <dbReference type="SAM" id="SignalP"/>
    </source>
</evidence>
<gene>
    <name evidence="3" type="ORF">HXL68_10815</name>
</gene>
<organism evidence="3 4">
    <name type="scientific">Dechloromonas agitata</name>
    <dbReference type="NCBI Taxonomy" id="73030"/>
    <lineage>
        <taxon>Bacteria</taxon>
        <taxon>Pseudomonadati</taxon>
        <taxon>Pseudomonadota</taxon>
        <taxon>Betaproteobacteria</taxon>
        <taxon>Rhodocyclales</taxon>
        <taxon>Azonexaceae</taxon>
        <taxon>Dechloromonas</taxon>
    </lineage>
</organism>
<dbReference type="Proteomes" id="UP000718593">
    <property type="component" value="Unassembled WGS sequence"/>
</dbReference>
<feature type="signal peptide" evidence="2">
    <location>
        <begin position="1"/>
        <end position="19"/>
    </location>
</feature>
<keyword evidence="1" id="KW-1133">Transmembrane helix</keyword>